<feature type="compositionally biased region" description="Polar residues" evidence="1">
    <location>
        <begin position="54"/>
        <end position="64"/>
    </location>
</feature>
<keyword evidence="3" id="KW-1185">Reference proteome</keyword>
<feature type="region of interest" description="Disordered" evidence="1">
    <location>
        <begin position="164"/>
        <end position="203"/>
    </location>
</feature>
<gene>
    <name evidence="2" type="ORF">BJX66DRAFT_301721</name>
</gene>
<organism evidence="2 3">
    <name type="scientific">Aspergillus keveii</name>
    <dbReference type="NCBI Taxonomy" id="714993"/>
    <lineage>
        <taxon>Eukaryota</taxon>
        <taxon>Fungi</taxon>
        <taxon>Dikarya</taxon>
        <taxon>Ascomycota</taxon>
        <taxon>Pezizomycotina</taxon>
        <taxon>Eurotiomycetes</taxon>
        <taxon>Eurotiomycetidae</taxon>
        <taxon>Eurotiales</taxon>
        <taxon>Aspergillaceae</taxon>
        <taxon>Aspergillus</taxon>
        <taxon>Aspergillus subgen. Nidulantes</taxon>
    </lineage>
</organism>
<feature type="region of interest" description="Disordered" evidence="1">
    <location>
        <begin position="1"/>
        <end position="29"/>
    </location>
</feature>
<evidence type="ECO:0000256" key="1">
    <source>
        <dbReference type="SAM" id="MobiDB-lite"/>
    </source>
</evidence>
<reference evidence="2 3" key="1">
    <citation type="submission" date="2024-07" db="EMBL/GenBank/DDBJ databases">
        <title>Section-level genome sequencing and comparative genomics of Aspergillus sections Usti and Cavernicolus.</title>
        <authorList>
            <consortium name="Lawrence Berkeley National Laboratory"/>
            <person name="Nybo J.L."/>
            <person name="Vesth T.C."/>
            <person name="Theobald S."/>
            <person name="Frisvad J.C."/>
            <person name="Larsen T.O."/>
            <person name="Kjaerboelling I."/>
            <person name="Rothschild-Mancinelli K."/>
            <person name="Lyhne E.K."/>
            <person name="Kogle M.E."/>
            <person name="Barry K."/>
            <person name="Clum A."/>
            <person name="Na H."/>
            <person name="Ledsgaard L."/>
            <person name="Lin J."/>
            <person name="Lipzen A."/>
            <person name="Kuo A."/>
            <person name="Riley R."/>
            <person name="Mondo S."/>
            <person name="Labutti K."/>
            <person name="Haridas S."/>
            <person name="Pangalinan J."/>
            <person name="Salamov A.A."/>
            <person name="Simmons B.A."/>
            <person name="Magnuson J.K."/>
            <person name="Chen J."/>
            <person name="Drula E."/>
            <person name="Henrissat B."/>
            <person name="Wiebenga A."/>
            <person name="Lubbers R.J."/>
            <person name="Gomes A.C."/>
            <person name="Makela M.R."/>
            <person name="Stajich J."/>
            <person name="Grigoriev I.V."/>
            <person name="Mortensen U.H."/>
            <person name="De Vries R.P."/>
            <person name="Baker S.E."/>
            <person name="Andersen M.R."/>
        </authorList>
    </citation>
    <scope>NUCLEOTIDE SEQUENCE [LARGE SCALE GENOMIC DNA]</scope>
    <source>
        <strain evidence="2 3">CBS 209.92</strain>
    </source>
</reference>
<comment type="caution">
    <text evidence="2">The sequence shown here is derived from an EMBL/GenBank/DDBJ whole genome shotgun (WGS) entry which is preliminary data.</text>
</comment>
<protein>
    <submittedName>
        <fullName evidence="2">Uncharacterized protein</fullName>
    </submittedName>
</protein>
<evidence type="ECO:0000313" key="2">
    <source>
        <dbReference type="EMBL" id="KAL2795485.1"/>
    </source>
</evidence>
<evidence type="ECO:0000313" key="3">
    <source>
        <dbReference type="Proteomes" id="UP001610563"/>
    </source>
</evidence>
<proteinExistence type="predicted"/>
<accession>A0ABR4G8X8</accession>
<sequence>MKRTDMTKARNVGEPLVRDKSSPGSQCLIFDDRDFIPPILRRETAQPDSDFHRSANSLGSNPVPTASEGAKDCNDRVPPAGSVLCDPAPEIYSGSTILLLTPHRCEEQDQPAEPSNFLDLPDKLYQRIIEEGSGALIVGEEDVFRYSIDSTANPEGLLSIRRRPRANVPQDRPVGPRTIGTETQPRTRDNFRESGVLGCGSNP</sequence>
<feature type="region of interest" description="Disordered" evidence="1">
    <location>
        <begin position="43"/>
        <end position="73"/>
    </location>
</feature>
<dbReference type="EMBL" id="JBFTWV010000034">
    <property type="protein sequence ID" value="KAL2795485.1"/>
    <property type="molecule type" value="Genomic_DNA"/>
</dbReference>
<name>A0ABR4G8X8_9EURO</name>
<feature type="compositionally biased region" description="Basic and acidic residues" evidence="1">
    <location>
        <begin position="43"/>
        <end position="53"/>
    </location>
</feature>
<dbReference type="Proteomes" id="UP001610563">
    <property type="component" value="Unassembled WGS sequence"/>
</dbReference>